<dbReference type="PROSITE" id="PS50113">
    <property type="entry name" value="PAC"/>
    <property type="match status" value="1"/>
</dbReference>
<keyword evidence="3" id="KW-1133">Transmembrane helix</keyword>
<dbReference type="PANTHER" id="PTHR43156">
    <property type="entry name" value="STAGE II SPORULATION PROTEIN E-RELATED"/>
    <property type="match status" value="1"/>
</dbReference>
<dbReference type="HOGENOM" id="CLU_360882_0_0_7"/>
<dbReference type="SMART" id="SM00331">
    <property type="entry name" value="PP2C_SIG"/>
    <property type="match status" value="1"/>
</dbReference>
<evidence type="ECO:0000256" key="1">
    <source>
        <dbReference type="ARBA" id="ARBA00022801"/>
    </source>
</evidence>
<feature type="transmembrane region" description="Helical" evidence="3">
    <location>
        <begin position="30"/>
        <end position="51"/>
    </location>
</feature>
<dbReference type="Pfam" id="PF04392">
    <property type="entry name" value="ABC_sub_bind"/>
    <property type="match status" value="1"/>
</dbReference>
<dbReference type="InterPro" id="IPR007487">
    <property type="entry name" value="ABC_transpt-TYRBP-like"/>
</dbReference>
<dbReference type="Gene3D" id="3.40.50.2300">
    <property type="match status" value="2"/>
</dbReference>
<dbReference type="SMART" id="SM00086">
    <property type="entry name" value="PAC"/>
    <property type="match status" value="1"/>
</dbReference>
<keyword evidence="3" id="KW-0812">Transmembrane</keyword>
<feature type="transmembrane region" description="Helical" evidence="3">
    <location>
        <begin position="371"/>
        <end position="394"/>
    </location>
</feature>
<sequence length="775" mass="86747">MPRPLHRWPLLEAAPSPPSPSLHQSPGQRAGALILLVAVIMMIALPCAASAQETQHRQVLVLHSYHKGFKWTDDISQGIASSLNEQGIKTRIHYEYMDTKRVSGPRYTGLLRETYRLKFSAMKFRVIIASDNDAFDFLLSYRDDLFPGTPVVFCGVNDFEPSQLHGTRLFTGVNESADLAATFDLALRLHPSVRRIVVINDTTTTGRIMHRKIVSLIPSLRRRVELTFLEAVTIPEIREELAKLESDSLVFFTLFFQDSKGRFLEYDEAISLLAPLCPVPIYGVWDFYLGNGIVGGMLTSGFSQGKAAARIAGRILEGEAPQRIPVVMKSPNSFMFDYQQLSRFHIPRSALPKGSIIINSPASRYSVPRSVFWGAVAALVGSALIILFLTYNTIRRMRAEERSRRLAAIVDSSDDAIIGKTPDGVITSWNRGAANKFGYGEEEMLGKSVTLLVPPEQRDNVLRVHEKIRRGEHVEHFETVHMRKNGERIHMSLTFSPVTDSQGRVIAVSTIGRDISERKRAEQLLLENALINRELEIAQQIQQSFLQECPQELPGLLMACRCEPAAKVGGDYYDLFTPREGLVDCVIADITGHSVGSALLMTETRSVLQAEVTPGRTPGQLLAEVNNLLYNDLSRAEMQLSMFYARIDTPNQRLSYANAGHCRPLLYHSRGKSVQELDADGLILGIRRGVCFEEASIEVEAGDVLLLYTDGVIEAERDRGEFFGSDRLSRLLTEQHERHPREIIDKILAEVTRFTRTRVRADDIALFVVTFTPDA</sequence>
<gene>
    <name evidence="6" type="ordered locus">Ppro_1622</name>
</gene>
<dbReference type="InterPro" id="IPR000014">
    <property type="entry name" value="PAS"/>
</dbReference>
<dbReference type="Gene3D" id="3.30.450.20">
    <property type="entry name" value="PAS domain"/>
    <property type="match status" value="1"/>
</dbReference>
<feature type="domain" description="PAS" evidence="4">
    <location>
        <begin position="402"/>
        <end position="472"/>
    </location>
</feature>
<dbReference type="Pfam" id="PF08448">
    <property type="entry name" value="PAS_4"/>
    <property type="match status" value="1"/>
</dbReference>
<dbReference type="InterPro" id="IPR001610">
    <property type="entry name" value="PAC"/>
</dbReference>
<keyword evidence="1" id="KW-0378">Hydrolase</keyword>
<keyword evidence="7" id="KW-1185">Reference proteome</keyword>
<reference evidence="6 7" key="1">
    <citation type="submission" date="2006-10" db="EMBL/GenBank/DDBJ databases">
        <title>Complete sequence of chromosome of Pelobacter propionicus DSM 2379.</title>
        <authorList>
            <consortium name="US DOE Joint Genome Institute"/>
            <person name="Copeland A."/>
            <person name="Lucas S."/>
            <person name="Lapidus A."/>
            <person name="Barry K."/>
            <person name="Detter J.C."/>
            <person name="Glavina del Rio T."/>
            <person name="Hammon N."/>
            <person name="Israni S."/>
            <person name="Dalin E."/>
            <person name="Tice H."/>
            <person name="Pitluck S."/>
            <person name="Saunders E."/>
            <person name="Brettin T."/>
            <person name="Bruce D."/>
            <person name="Han C."/>
            <person name="Tapia R."/>
            <person name="Schmutz J."/>
            <person name="Larimer F."/>
            <person name="Land M."/>
            <person name="Hauser L."/>
            <person name="Kyrpides N."/>
            <person name="Kim E."/>
            <person name="Lovley D."/>
            <person name="Richardson P."/>
        </authorList>
    </citation>
    <scope>NUCLEOTIDE SEQUENCE [LARGE SCALE GENOMIC DNA]</scope>
    <source>
        <strain evidence="7">DSM 2379 / NBRC 103807 / OttBd1</strain>
    </source>
</reference>
<dbReference type="STRING" id="338966.Ppro_1622"/>
<proteinExistence type="predicted"/>
<accession>A1APG7</accession>
<evidence type="ECO:0000256" key="2">
    <source>
        <dbReference type="SAM" id="MobiDB-lite"/>
    </source>
</evidence>
<feature type="region of interest" description="Disordered" evidence="2">
    <location>
        <begin position="1"/>
        <end position="25"/>
    </location>
</feature>
<dbReference type="SUPFAM" id="SSF55785">
    <property type="entry name" value="PYP-like sensor domain (PAS domain)"/>
    <property type="match status" value="1"/>
</dbReference>
<dbReference type="InterPro" id="IPR052016">
    <property type="entry name" value="Bact_Sigma-Reg"/>
</dbReference>
<dbReference type="GO" id="GO:0016791">
    <property type="term" value="F:phosphatase activity"/>
    <property type="evidence" value="ECO:0007669"/>
    <property type="project" value="TreeGrafter"/>
</dbReference>
<dbReference type="InterPro" id="IPR036457">
    <property type="entry name" value="PPM-type-like_dom_sf"/>
</dbReference>
<dbReference type="Proteomes" id="UP000006732">
    <property type="component" value="Chromosome"/>
</dbReference>
<dbReference type="InterPro" id="IPR000700">
    <property type="entry name" value="PAS-assoc_C"/>
</dbReference>
<dbReference type="CDD" id="cd00130">
    <property type="entry name" value="PAS"/>
    <property type="match status" value="1"/>
</dbReference>
<evidence type="ECO:0000313" key="7">
    <source>
        <dbReference type="Proteomes" id="UP000006732"/>
    </source>
</evidence>
<dbReference type="NCBIfam" id="TIGR00229">
    <property type="entry name" value="sensory_box"/>
    <property type="match status" value="1"/>
</dbReference>
<keyword evidence="3" id="KW-0472">Membrane</keyword>
<evidence type="ECO:0000259" key="5">
    <source>
        <dbReference type="PROSITE" id="PS50113"/>
    </source>
</evidence>
<dbReference type="Gene3D" id="3.60.40.10">
    <property type="entry name" value="PPM-type phosphatase domain"/>
    <property type="match status" value="1"/>
</dbReference>
<dbReference type="RefSeq" id="WP_011735527.1">
    <property type="nucleotide sequence ID" value="NC_008609.1"/>
</dbReference>
<evidence type="ECO:0000259" key="4">
    <source>
        <dbReference type="PROSITE" id="PS50112"/>
    </source>
</evidence>
<dbReference type="InterPro" id="IPR013656">
    <property type="entry name" value="PAS_4"/>
</dbReference>
<dbReference type="eggNOG" id="COG2208">
    <property type="taxonomic scope" value="Bacteria"/>
</dbReference>
<evidence type="ECO:0000313" key="6">
    <source>
        <dbReference type="EMBL" id="ABK99237.1"/>
    </source>
</evidence>
<organism evidence="6 7">
    <name type="scientific">Pelobacter propionicus (strain DSM 2379 / NBRC 103807 / OttBd1)</name>
    <dbReference type="NCBI Taxonomy" id="338966"/>
    <lineage>
        <taxon>Bacteria</taxon>
        <taxon>Pseudomonadati</taxon>
        <taxon>Thermodesulfobacteriota</taxon>
        <taxon>Desulfuromonadia</taxon>
        <taxon>Desulfuromonadales</taxon>
        <taxon>Desulfuromonadaceae</taxon>
        <taxon>Pelobacter</taxon>
    </lineage>
</organism>
<dbReference type="eggNOG" id="COG3290">
    <property type="taxonomic scope" value="Bacteria"/>
</dbReference>
<name>A1APG7_PELPD</name>
<dbReference type="EMBL" id="CP000482">
    <property type="protein sequence ID" value="ABK99237.1"/>
    <property type="molecule type" value="Genomic_DNA"/>
</dbReference>
<evidence type="ECO:0000256" key="3">
    <source>
        <dbReference type="SAM" id="Phobius"/>
    </source>
</evidence>
<dbReference type="PROSITE" id="PS50112">
    <property type="entry name" value="PAS"/>
    <property type="match status" value="1"/>
</dbReference>
<protein>
    <submittedName>
        <fullName evidence="6">Putative PAS/PAC sensor protein</fullName>
    </submittedName>
</protein>
<dbReference type="eggNOG" id="COG2984">
    <property type="taxonomic scope" value="Bacteria"/>
</dbReference>
<dbReference type="InterPro" id="IPR001932">
    <property type="entry name" value="PPM-type_phosphatase-like_dom"/>
</dbReference>
<feature type="domain" description="PAC" evidence="5">
    <location>
        <begin position="475"/>
        <end position="527"/>
    </location>
</feature>
<dbReference type="SMART" id="SM00091">
    <property type="entry name" value="PAS"/>
    <property type="match status" value="1"/>
</dbReference>
<dbReference type="PANTHER" id="PTHR43156:SF2">
    <property type="entry name" value="STAGE II SPORULATION PROTEIN E"/>
    <property type="match status" value="1"/>
</dbReference>
<dbReference type="KEGG" id="ppd:Ppro_1622"/>
<dbReference type="InterPro" id="IPR035965">
    <property type="entry name" value="PAS-like_dom_sf"/>
</dbReference>
<dbReference type="SUPFAM" id="SSF81606">
    <property type="entry name" value="PP2C-like"/>
    <property type="match status" value="1"/>
</dbReference>
<dbReference type="AlphaFoldDB" id="A1APG7"/>
<dbReference type="Pfam" id="PF07228">
    <property type="entry name" value="SpoIIE"/>
    <property type="match status" value="1"/>
</dbReference>